<organism evidence="6 7">
    <name type="scientific">Streptomyces coerulescens</name>
    <dbReference type="NCBI Taxonomy" id="29304"/>
    <lineage>
        <taxon>Bacteria</taxon>
        <taxon>Bacillati</taxon>
        <taxon>Actinomycetota</taxon>
        <taxon>Actinomycetes</taxon>
        <taxon>Kitasatosporales</taxon>
        <taxon>Streptomycetaceae</taxon>
        <taxon>Streptomyces</taxon>
    </lineage>
</organism>
<keyword evidence="4" id="KW-0671">Queuosine biosynthesis</keyword>
<dbReference type="EMBL" id="JBHSKM010000007">
    <property type="protein sequence ID" value="MFC5214991.1"/>
    <property type="molecule type" value="Genomic_DNA"/>
</dbReference>
<evidence type="ECO:0000313" key="6">
    <source>
        <dbReference type="EMBL" id="MFC5214991.1"/>
    </source>
</evidence>
<dbReference type="PANTHER" id="PTHR30307">
    <property type="entry name" value="S-ADENOSYLMETHIONINE:TRNA RIBOSYLTRANSFERASE-ISOMERASE"/>
    <property type="match status" value="1"/>
</dbReference>
<gene>
    <name evidence="6" type="ORF">ACFPQ9_14230</name>
</gene>
<name>A0ABW0CIG6_STRCD</name>
<proteinExistence type="predicted"/>
<evidence type="ECO:0000256" key="3">
    <source>
        <dbReference type="ARBA" id="ARBA00022691"/>
    </source>
</evidence>
<comment type="caution">
    <text evidence="6">The sequence shown here is derived from an EMBL/GenBank/DDBJ whole genome shotgun (WGS) entry which is preliminary data.</text>
</comment>
<evidence type="ECO:0000313" key="7">
    <source>
        <dbReference type="Proteomes" id="UP001596263"/>
    </source>
</evidence>
<evidence type="ECO:0000256" key="1">
    <source>
        <dbReference type="ARBA" id="ARBA00022490"/>
    </source>
</evidence>
<sequence length="490" mass="50321">MTPATGVSSREPVRAWKVPEELSARVPAEQRGAGRGRDDVRLLVSRGTEVSHHTFRELPRLLRAGDLLVVNTSETLAAAVDGRIGHARVVVHFSTRGDDGRWAVELRDPDERGTTRARAGGPAGSEVRLPGGLRLVMEEPLSPGSGRLWWARVGGPLGSGCADRHQAVGALDLSVDGPDTESGAEPCAGGADAEGVTGASADAVAEGTTGASTGAVAEGTTGASTGAVAEGTTGASTGASAKGTTEASASADAGGTAEPSVAGPDSGSAAGPDSGLLGLMRERGRPIRYSYTERDQPLSVYQTVFALPSADGAGSAEMPSAARPFTVGLVTELVSRGVQIAPISLHTGVASAEAHEPPYPERFAVPEASARLINAVKAGDGRVVAVGTTAVRAVESATDADGVVRAREGWTDLVVTPERGVRVVDGLLTGLHEPEASHLLMLEAVAGRAAISRSYDEALRGLYLWHEFGDVHLILPAESPHTERCSSNCW</sequence>
<feature type="region of interest" description="Disordered" evidence="5">
    <location>
        <begin position="173"/>
        <end position="195"/>
    </location>
</feature>
<keyword evidence="2" id="KW-0808">Transferase</keyword>
<keyword evidence="1" id="KW-0963">Cytoplasm</keyword>
<dbReference type="Gene3D" id="3.40.1780.10">
    <property type="entry name" value="QueA-like"/>
    <property type="match status" value="2"/>
</dbReference>
<dbReference type="Pfam" id="PF02547">
    <property type="entry name" value="Queuosine_synth"/>
    <property type="match status" value="2"/>
</dbReference>
<keyword evidence="3" id="KW-0949">S-adenosyl-L-methionine</keyword>
<feature type="region of interest" description="Disordered" evidence="5">
    <location>
        <begin position="210"/>
        <end position="278"/>
    </location>
</feature>
<keyword evidence="7" id="KW-1185">Reference proteome</keyword>
<dbReference type="Proteomes" id="UP001596263">
    <property type="component" value="Unassembled WGS sequence"/>
</dbReference>
<dbReference type="PANTHER" id="PTHR30307:SF0">
    <property type="entry name" value="S-ADENOSYLMETHIONINE:TRNA RIBOSYLTRANSFERASE-ISOMERASE"/>
    <property type="match status" value="1"/>
</dbReference>
<reference evidence="7" key="1">
    <citation type="journal article" date="2019" name="Int. J. Syst. Evol. Microbiol.">
        <title>The Global Catalogue of Microorganisms (GCM) 10K type strain sequencing project: providing services to taxonomists for standard genome sequencing and annotation.</title>
        <authorList>
            <consortium name="The Broad Institute Genomics Platform"/>
            <consortium name="The Broad Institute Genome Sequencing Center for Infectious Disease"/>
            <person name="Wu L."/>
            <person name="Ma J."/>
        </authorList>
    </citation>
    <scope>NUCLEOTIDE SEQUENCE [LARGE SCALE GENOMIC DNA]</scope>
    <source>
        <strain evidence="7">KCTC 42586</strain>
    </source>
</reference>
<protein>
    <submittedName>
        <fullName evidence="6">S-adenosylmethionine:tRNA ribosyltransferase-isomerase</fullName>
    </submittedName>
</protein>
<dbReference type="RefSeq" id="WP_380852324.1">
    <property type="nucleotide sequence ID" value="NZ_JBHSKM010000007.1"/>
</dbReference>
<dbReference type="InterPro" id="IPR042118">
    <property type="entry name" value="QueA_dom1"/>
</dbReference>
<dbReference type="SUPFAM" id="SSF111337">
    <property type="entry name" value="QueA-like"/>
    <property type="match status" value="2"/>
</dbReference>
<dbReference type="InterPro" id="IPR003699">
    <property type="entry name" value="QueA"/>
</dbReference>
<feature type="compositionally biased region" description="Polar residues" evidence="5">
    <location>
        <begin position="233"/>
        <end position="248"/>
    </location>
</feature>
<evidence type="ECO:0000256" key="4">
    <source>
        <dbReference type="ARBA" id="ARBA00022785"/>
    </source>
</evidence>
<evidence type="ECO:0000256" key="5">
    <source>
        <dbReference type="SAM" id="MobiDB-lite"/>
    </source>
</evidence>
<accession>A0ABW0CIG6</accession>
<evidence type="ECO:0000256" key="2">
    <source>
        <dbReference type="ARBA" id="ARBA00022679"/>
    </source>
</evidence>
<dbReference type="InterPro" id="IPR036100">
    <property type="entry name" value="QueA_sf"/>
</dbReference>